<feature type="region of interest" description="Disordered" evidence="9">
    <location>
        <begin position="304"/>
        <end position="323"/>
    </location>
</feature>
<dbReference type="AlphaFoldDB" id="A0AAU7CEK3"/>
<keyword evidence="7" id="KW-0472">Membrane</keyword>
<comment type="similarity">
    <text evidence="8">Belongs to the anion channel-forming bestrophin (TC 1.A.46) family.</text>
</comment>
<accession>A0AAU7CEK3</accession>
<protein>
    <submittedName>
        <fullName evidence="10">Bestrophin family ion channel</fullName>
    </submittedName>
</protein>
<evidence type="ECO:0000256" key="7">
    <source>
        <dbReference type="ARBA" id="ARBA00023136"/>
    </source>
</evidence>
<dbReference type="GO" id="GO:0005886">
    <property type="term" value="C:plasma membrane"/>
    <property type="evidence" value="ECO:0007669"/>
    <property type="project" value="UniProtKB-SubCell"/>
</dbReference>
<gene>
    <name evidence="10" type="ORF">V5E97_35465</name>
</gene>
<evidence type="ECO:0000256" key="1">
    <source>
        <dbReference type="ARBA" id="ARBA00004651"/>
    </source>
</evidence>
<comment type="subcellular location">
    <subcellularLocation>
        <location evidence="1">Cell membrane</location>
        <topology evidence="1">Multi-pass membrane protein</topology>
    </subcellularLocation>
</comment>
<evidence type="ECO:0000256" key="5">
    <source>
        <dbReference type="ARBA" id="ARBA00022989"/>
    </source>
</evidence>
<sequence>MAENLQWRFWDETAERWRTHDFWREALAWHGTATPHVLPRVATFGLISALICAVAGPRLAIPVGPHEVAGAVLGLLLVLRTNAGYERWWEARRLWGGIVNQARNLAIQALAYGPGAPPWRDQVVRLTIAFAHVARHSLRGEREIPDVAALLGAGPAARIARAAHMPNAVAREIGRSLRQAHEGEAMDGFAFMQAEGQRATLIDHVGACERILKTPLARVYSIKIRQFIVLFLVTLNFALLDRLKSNWLVPPVLMLVAYPVLAVDLIGSELQNPFSRRNLGHLPLEDICGTIEANLLGLVAEEAEAEGEAGTSGLDRETGDGVG</sequence>
<name>A0AAU7CEK3_9BACT</name>
<dbReference type="Pfam" id="PF25539">
    <property type="entry name" value="Bestrophin_2"/>
    <property type="match status" value="1"/>
</dbReference>
<keyword evidence="3" id="KW-1003">Cell membrane</keyword>
<evidence type="ECO:0000313" key="10">
    <source>
        <dbReference type="EMBL" id="XBH03567.1"/>
    </source>
</evidence>
<evidence type="ECO:0000256" key="6">
    <source>
        <dbReference type="ARBA" id="ARBA00023065"/>
    </source>
</evidence>
<dbReference type="PANTHER" id="PTHR33281:SF19">
    <property type="entry name" value="VOLTAGE-DEPENDENT ANION CHANNEL-FORMING PROTEIN YNEE"/>
    <property type="match status" value="1"/>
</dbReference>
<dbReference type="GO" id="GO:0005254">
    <property type="term" value="F:chloride channel activity"/>
    <property type="evidence" value="ECO:0007669"/>
    <property type="project" value="InterPro"/>
</dbReference>
<evidence type="ECO:0000256" key="3">
    <source>
        <dbReference type="ARBA" id="ARBA00022475"/>
    </source>
</evidence>
<dbReference type="RefSeq" id="WP_406696306.1">
    <property type="nucleotide sequence ID" value="NZ_CP155447.1"/>
</dbReference>
<dbReference type="InterPro" id="IPR044669">
    <property type="entry name" value="YneE/VCCN1/2-like"/>
</dbReference>
<reference evidence="10" key="1">
    <citation type="submission" date="2024-05" db="EMBL/GenBank/DDBJ databases">
        <title>Planctomycetes of the genus Singulisphaera possess chitinolytic capabilities.</title>
        <authorList>
            <person name="Ivanova A."/>
        </authorList>
    </citation>
    <scope>NUCLEOTIDE SEQUENCE</scope>
    <source>
        <strain evidence="10">Ch08T</strain>
    </source>
</reference>
<keyword evidence="2" id="KW-0813">Transport</keyword>
<evidence type="ECO:0000256" key="4">
    <source>
        <dbReference type="ARBA" id="ARBA00022692"/>
    </source>
</evidence>
<evidence type="ECO:0000256" key="9">
    <source>
        <dbReference type="SAM" id="MobiDB-lite"/>
    </source>
</evidence>
<feature type="compositionally biased region" description="Basic and acidic residues" evidence="9">
    <location>
        <begin position="314"/>
        <end position="323"/>
    </location>
</feature>
<keyword evidence="4" id="KW-0812">Transmembrane</keyword>
<keyword evidence="6" id="KW-0406">Ion transport</keyword>
<evidence type="ECO:0000256" key="8">
    <source>
        <dbReference type="ARBA" id="ARBA00034708"/>
    </source>
</evidence>
<keyword evidence="5" id="KW-1133">Transmembrane helix</keyword>
<organism evidence="10">
    <name type="scientific">Singulisphaera sp. Ch08</name>
    <dbReference type="NCBI Taxonomy" id="3120278"/>
    <lineage>
        <taxon>Bacteria</taxon>
        <taxon>Pseudomonadati</taxon>
        <taxon>Planctomycetota</taxon>
        <taxon>Planctomycetia</taxon>
        <taxon>Isosphaerales</taxon>
        <taxon>Isosphaeraceae</taxon>
        <taxon>Singulisphaera</taxon>
    </lineage>
</organism>
<proteinExistence type="inferred from homology"/>
<dbReference type="EMBL" id="CP155447">
    <property type="protein sequence ID" value="XBH03567.1"/>
    <property type="molecule type" value="Genomic_DNA"/>
</dbReference>
<dbReference type="PANTHER" id="PTHR33281">
    <property type="entry name" value="UPF0187 PROTEIN YNEE"/>
    <property type="match status" value="1"/>
</dbReference>
<evidence type="ECO:0000256" key="2">
    <source>
        <dbReference type="ARBA" id="ARBA00022448"/>
    </source>
</evidence>